<evidence type="ECO:0000313" key="1">
    <source>
        <dbReference type="EMBL" id="KAJ8015466.1"/>
    </source>
</evidence>
<organism evidence="1 2">
    <name type="scientific">Dallia pectoralis</name>
    <name type="common">Alaska blackfish</name>
    <dbReference type="NCBI Taxonomy" id="75939"/>
    <lineage>
        <taxon>Eukaryota</taxon>
        <taxon>Metazoa</taxon>
        <taxon>Chordata</taxon>
        <taxon>Craniata</taxon>
        <taxon>Vertebrata</taxon>
        <taxon>Euteleostomi</taxon>
        <taxon>Actinopterygii</taxon>
        <taxon>Neopterygii</taxon>
        <taxon>Teleostei</taxon>
        <taxon>Protacanthopterygii</taxon>
        <taxon>Esociformes</taxon>
        <taxon>Umbridae</taxon>
        <taxon>Dallia</taxon>
    </lineage>
</organism>
<protein>
    <submittedName>
        <fullName evidence="1">Uncharacterized protein</fullName>
    </submittedName>
</protein>
<proteinExistence type="predicted"/>
<gene>
    <name evidence="1" type="ORF">DPEC_G00026410</name>
</gene>
<dbReference type="Proteomes" id="UP001157502">
    <property type="component" value="Chromosome 2"/>
</dbReference>
<reference evidence="1" key="1">
    <citation type="submission" date="2021-05" db="EMBL/GenBank/DDBJ databases">
        <authorList>
            <person name="Pan Q."/>
            <person name="Jouanno E."/>
            <person name="Zahm M."/>
            <person name="Klopp C."/>
            <person name="Cabau C."/>
            <person name="Louis A."/>
            <person name="Berthelot C."/>
            <person name="Parey E."/>
            <person name="Roest Crollius H."/>
            <person name="Montfort J."/>
            <person name="Robinson-Rechavi M."/>
            <person name="Bouchez O."/>
            <person name="Lampietro C."/>
            <person name="Lopez Roques C."/>
            <person name="Donnadieu C."/>
            <person name="Postlethwait J."/>
            <person name="Bobe J."/>
            <person name="Dillon D."/>
            <person name="Chandos A."/>
            <person name="von Hippel F."/>
            <person name="Guiguen Y."/>
        </authorList>
    </citation>
    <scope>NUCLEOTIDE SEQUENCE</scope>
    <source>
        <strain evidence="1">YG-Jan2019</strain>
    </source>
</reference>
<accession>A0ACC2HHT0</accession>
<comment type="caution">
    <text evidence="1">The sequence shown here is derived from an EMBL/GenBank/DDBJ whole genome shotgun (WGS) entry which is preliminary data.</text>
</comment>
<dbReference type="EMBL" id="CM055729">
    <property type="protein sequence ID" value="KAJ8015466.1"/>
    <property type="molecule type" value="Genomic_DNA"/>
</dbReference>
<sequence>MFFWKYPCERVWTGHLDRLKKSRAEVSPTAVGLARWFIAVDLRAGQSDAGNRQQRALTQSFVFQSVVLASGKPEEKSGRWEKAKSPGTDALKCKKPAELFGCSATSSSSNIQVITTSPNMSVEVT</sequence>
<evidence type="ECO:0000313" key="2">
    <source>
        <dbReference type="Proteomes" id="UP001157502"/>
    </source>
</evidence>
<keyword evidence="2" id="KW-1185">Reference proteome</keyword>
<name>A0ACC2HHT0_DALPE</name>